<evidence type="ECO:0000313" key="2">
    <source>
        <dbReference type="EMBL" id="QFI54160.1"/>
    </source>
</evidence>
<evidence type="ECO:0000313" key="3">
    <source>
        <dbReference type="Proteomes" id="UP000594034"/>
    </source>
</evidence>
<organism evidence="2 3">
    <name type="scientific">Aeromonas simiae</name>
    <dbReference type="NCBI Taxonomy" id="218936"/>
    <lineage>
        <taxon>Bacteria</taxon>
        <taxon>Pseudomonadati</taxon>
        <taxon>Pseudomonadota</taxon>
        <taxon>Gammaproteobacteria</taxon>
        <taxon>Aeromonadales</taxon>
        <taxon>Aeromonadaceae</taxon>
        <taxon>Aeromonas</taxon>
    </lineage>
</organism>
<feature type="chain" id="PRO_5023911277" evidence="1">
    <location>
        <begin position="19"/>
        <end position="174"/>
    </location>
</feature>
<dbReference type="InterPro" id="IPR005247">
    <property type="entry name" value="YbhB_YbcL/LppC-like"/>
</dbReference>
<name>A0A5J6WTM3_9GAMM</name>
<dbReference type="AlphaFoldDB" id="A0A5J6WTM3"/>
<accession>A0A5J6WTM3</accession>
<dbReference type="Proteomes" id="UP000594034">
    <property type="component" value="Chromosome"/>
</dbReference>
<reference evidence="2 3" key="1">
    <citation type="submission" date="2019-05" db="EMBL/GenBank/DDBJ databases">
        <title>OXA-830, a novel chromosomally encoded expanded-spectrum class D beta-lactamase in Aeromonas simiae.</title>
        <authorList>
            <person name="Zhou W."/>
            <person name="Chen Q."/>
        </authorList>
    </citation>
    <scope>NUCLEOTIDE SEQUENCE [LARGE SCALE GENOMIC DNA]</scope>
    <source>
        <strain evidence="2 3">A6</strain>
    </source>
</reference>
<protein>
    <submittedName>
        <fullName evidence="2">YbhB/YbcL family Raf kinase inhibitor-like protein</fullName>
    </submittedName>
</protein>
<sequence>MKPTLLTLSLLATLPVSALELTSPDLSEGSPMADTFVYNGFGCHGDNRSPALNWRDLPAGTQRLAITAYDPDAPTGSGWWHWIVVNLPVSESGLARGASGQLKAGLETRTDFGLTGYGGPCPPKGHGMHRYRFTLWALPGPLSVKADTPAAMIGFQLNQSALASASLTATYTSR</sequence>
<dbReference type="EMBL" id="CP040449">
    <property type="protein sequence ID" value="QFI54160.1"/>
    <property type="molecule type" value="Genomic_DNA"/>
</dbReference>
<proteinExistence type="predicted"/>
<dbReference type="PANTHER" id="PTHR30289">
    <property type="entry name" value="UNCHARACTERIZED PROTEIN YBCL-RELATED"/>
    <property type="match status" value="1"/>
</dbReference>
<dbReference type="KEGG" id="asim:FE240_05295"/>
<evidence type="ECO:0000256" key="1">
    <source>
        <dbReference type="SAM" id="SignalP"/>
    </source>
</evidence>
<dbReference type="Gene3D" id="3.90.280.10">
    <property type="entry name" value="PEBP-like"/>
    <property type="match status" value="1"/>
</dbReference>
<dbReference type="PANTHER" id="PTHR30289:SF1">
    <property type="entry name" value="PEBP (PHOSPHATIDYLETHANOLAMINE-BINDING PROTEIN) FAMILY PROTEIN"/>
    <property type="match status" value="1"/>
</dbReference>
<dbReference type="InterPro" id="IPR036610">
    <property type="entry name" value="PEBP-like_sf"/>
</dbReference>
<keyword evidence="3" id="KW-1185">Reference proteome</keyword>
<dbReference type="NCBIfam" id="TIGR00481">
    <property type="entry name" value="YbhB/YbcL family Raf kinase inhibitor-like protein"/>
    <property type="match status" value="1"/>
</dbReference>
<dbReference type="CDD" id="cd00865">
    <property type="entry name" value="PEBP_bact_arch"/>
    <property type="match status" value="1"/>
</dbReference>
<keyword evidence="1" id="KW-0732">Signal</keyword>
<dbReference type="RefSeq" id="WP_193003667.1">
    <property type="nucleotide sequence ID" value="NZ_CP040449.1"/>
</dbReference>
<feature type="signal peptide" evidence="1">
    <location>
        <begin position="1"/>
        <end position="18"/>
    </location>
</feature>
<gene>
    <name evidence="2" type="ORF">FE240_05295</name>
</gene>
<dbReference type="SUPFAM" id="SSF49777">
    <property type="entry name" value="PEBP-like"/>
    <property type="match status" value="1"/>
</dbReference>
<dbReference type="InterPro" id="IPR008914">
    <property type="entry name" value="PEBP"/>
</dbReference>
<dbReference type="Pfam" id="PF01161">
    <property type="entry name" value="PBP"/>
    <property type="match status" value="1"/>
</dbReference>